<dbReference type="AlphaFoldDB" id="A0A3R8R9G7"/>
<dbReference type="PANTHER" id="PTHR30344:SF1">
    <property type="entry name" value="6-PHOSPHOGLUCONOLACTONASE"/>
    <property type="match status" value="1"/>
</dbReference>
<name>A0A3R8R9G7_9FLAO</name>
<gene>
    <name evidence="3" type="ORF">DZC72_04705</name>
</gene>
<dbReference type="InterPro" id="IPR050282">
    <property type="entry name" value="Cycloisomerase_2"/>
</dbReference>
<keyword evidence="2" id="KW-0119">Carbohydrate metabolism</keyword>
<dbReference type="Gene3D" id="2.130.10.10">
    <property type="entry name" value="YVTN repeat-like/Quinoprotein amine dehydrogenase"/>
    <property type="match status" value="1"/>
</dbReference>
<organism evidence="3 4">
    <name type="scientific">Maribacter algicola</name>
    <dbReference type="NCBI Taxonomy" id="2498892"/>
    <lineage>
        <taxon>Bacteria</taxon>
        <taxon>Pseudomonadati</taxon>
        <taxon>Bacteroidota</taxon>
        <taxon>Flavobacteriia</taxon>
        <taxon>Flavobacteriales</taxon>
        <taxon>Flavobacteriaceae</taxon>
        <taxon>Maribacter</taxon>
    </lineage>
</organism>
<evidence type="ECO:0000313" key="4">
    <source>
        <dbReference type="Proteomes" id="UP000286990"/>
    </source>
</evidence>
<dbReference type="InterPro" id="IPR019405">
    <property type="entry name" value="Lactonase_7-beta_prop"/>
</dbReference>
<dbReference type="Pfam" id="PF10282">
    <property type="entry name" value="Lactonase"/>
    <property type="match status" value="1"/>
</dbReference>
<accession>A0A3R8R9G7</accession>
<dbReference type="InterPro" id="IPR015943">
    <property type="entry name" value="WD40/YVTN_repeat-like_dom_sf"/>
</dbReference>
<keyword evidence="4" id="KW-1185">Reference proteome</keyword>
<reference evidence="4" key="2">
    <citation type="submission" date="2018-12" db="EMBL/GenBank/DDBJ databases">
        <title>Maribacter lutimaris sp. nov., isolated from marine sediment.</title>
        <authorList>
            <person name="Kim K.K."/>
        </authorList>
    </citation>
    <scope>NUCLEOTIDE SEQUENCE [LARGE SCALE GENOMIC DNA]</scope>
    <source>
        <strain evidence="4">PoM-212</strain>
    </source>
</reference>
<dbReference type="GO" id="GO:0006006">
    <property type="term" value="P:glucose metabolic process"/>
    <property type="evidence" value="ECO:0007669"/>
    <property type="project" value="UniProtKB-KW"/>
</dbReference>
<dbReference type="PANTHER" id="PTHR30344">
    <property type="entry name" value="6-PHOSPHOGLUCONOLACTONASE-RELATED"/>
    <property type="match status" value="1"/>
</dbReference>
<dbReference type="OrthoDB" id="9790815at2"/>
<dbReference type="EMBL" id="QUSX01000001">
    <property type="protein sequence ID" value="RRQ49889.1"/>
    <property type="molecule type" value="Genomic_DNA"/>
</dbReference>
<evidence type="ECO:0000256" key="1">
    <source>
        <dbReference type="ARBA" id="ARBA00005564"/>
    </source>
</evidence>
<dbReference type="InterPro" id="IPR011048">
    <property type="entry name" value="Haem_d1_sf"/>
</dbReference>
<evidence type="ECO:0000313" key="3">
    <source>
        <dbReference type="EMBL" id="RRQ49889.1"/>
    </source>
</evidence>
<evidence type="ECO:0000256" key="2">
    <source>
        <dbReference type="ARBA" id="ARBA00022526"/>
    </source>
</evidence>
<proteinExistence type="inferred from homology"/>
<keyword evidence="2" id="KW-0313">Glucose metabolism</keyword>
<comment type="similarity">
    <text evidence="1">Belongs to the cycloisomerase 2 family.</text>
</comment>
<dbReference type="SUPFAM" id="SSF51004">
    <property type="entry name" value="C-terminal (heme d1) domain of cytochrome cd1-nitrite reductase"/>
    <property type="match status" value="1"/>
</dbReference>
<dbReference type="GO" id="GO:0017057">
    <property type="term" value="F:6-phosphogluconolactonase activity"/>
    <property type="evidence" value="ECO:0007669"/>
    <property type="project" value="TreeGrafter"/>
</dbReference>
<comment type="caution">
    <text evidence="3">The sequence shown here is derived from an EMBL/GenBank/DDBJ whole genome shotgun (WGS) entry which is preliminary data.</text>
</comment>
<sequence>MKNNINKQMNRWTTAMMYLGILCMMGCNMNSDHMTYDLYVGTYTDGDSNGIYQLKFNANTGALTNKQLAATIENPSYIKFSPDNSMLYSVLETDSFENKTGGVMAFELIEGKLVEKRGVVTVGAHPCHIAVSDDGKNMAISSYTGGNSTIFNLDEIGGLMENPQVIDLQSLDTVKTSHAHSAAFTKEGLFIADLGLDAVKRFSLDAAKFKPNEQASIDLPDGAGPRHFTFGQNGKYLYVINELNSTITIFKREGSTYVEKETHATLSQDFSGESYCADIHLSPDGNFLYGSNRGEQTIVIFKVDKATGTLSLVGRESVHGDWPRNFTIDPSGNFLLVANQKSNNIVVFKRDQELGTLAFLEEIDLPNPVCLEFLD</sequence>
<reference evidence="4" key="1">
    <citation type="submission" date="2018-08" db="EMBL/GenBank/DDBJ databases">
        <authorList>
            <person name="Khan S.A."/>
            <person name="J S.E."/>
        </authorList>
    </citation>
    <scope>NUCLEOTIDE SEQUENCE [LARGE SCALE GENOMIC DNA]</scope>
    <source>
        <strain evidence="4">PoM-212</strain>
    </source>
</reference>
<protein>
    <submittedName>
        <fullName evidence="3">Lactonase family protein</fullName>
    </submittedName>
</protein>
<dbReference type="Proteomes" id="UP000286990">
    <property type="component" value="Unassembled WGS sequence"/>
</dbReference>